<keyword evidence="1" id="KW-1133">Transmembrane helix</keyword>
<organism evidence="2 3">
    <name type="scientific">Umbelopsis vinacea</name>
    <dbReference type="NCBI Taxonomy" id="44442"/>
    <lineage>
        <taxon>Eukaryota</taxon>
        <taxon>Fungi</taxon>
        <taxon>Fungi incertae sedis</taxon>
        <taxon>Mucoromycota</taxon>
        <taxon>Mucoromycotina</taxon>
        <taxon>Umbelopsidomycetes</taxon>
        <taxon>Umbelopsidales</taxon>
        <taxon>Umbelopsidaceae</taxon>
        <taxon>Umbelopsis</taxon>
    </lineage>
</organism>
<dbReference type="EMBL" id="JAEPRA010000011">
    <property type="protein sequence ID" value="KAG2178341.1"/>
    <property type="molecule type" value="Genomic_DNA"/>
</dbReference>
<dbReference type="OrthoDB" id="2436474at2759"/>
<keyword evidence="1" id="KW-0472">Membrane</keyword>
<feature type="transmembrane region" description="Helical" evidence="1">
    <location>
        <begin position="95"/>
        <end position="113"/>
    </location>
</feature>
<comment type="caution">
    <text evidence="2">The sequence shown here is derived from an EMBL/GenBank/DDBJ whole genome shotgun (WGS) entry which is preliminary data.</text>
</comment>
<reference evidence="2" key="1">
    <citation type="submission" date="2020-12" db="EMBL/GenBank/DDBJ databases">
        <title>Metabolic potential, ecology and presence of endohyphal bacteria is reflected in genomic diversity of Mucoromycotina.</title>
        <authorList>
            <person name="Muszewska A."/>
            <person name="Okrasinska A."/>
            <person name="Steczkiewicz K."/>
            <person name="Drgas O."/>
            <person name="Orlowska M."/>
            <person name="Perlinska-Lenart U."/>
            <person name="Aleksandrzak-Piekarczyk T."/>
            <person name="Szatraj K."/>
            <person name="Zielenkiewicz U."/>
            <person name="Pilsyk S."/>
            <person name="Malc E."/>
            <person name="Mieczkowski P."/>
            <person name="Kruszewska J.S."/>
            <person name="Biernat P."/>
            <person name="Pawlowska J."/>
        </authorList>
    </citation>
    <scope>NUCLEOTIDE SEQUENCE</scope>
    <source>
        <strain evidence="2">WA0000051536</strain>
    </source>
</reference>
<proteinExistence type="predicted"/>
<keyword evidence="1" id="KW-0812">Transmembrane</keyword>
<name>A0A8H7UAG5_9FUNG</name>
<dbReference type="Proteomes" id="UP000612746">
    <property type="component" value="Unassembled WGS sequence"/>
</dbReference>
<evidence type="ECO:0000256" key="1">
    <source>
        <dbReference type="SAM" id="Phobius"/>
    </source>
</evidence>
<gene>
    <name evidence="2" type="ORF">INT44_001491</name>
</gene>
<sequence length="186" mass="20710">MWNEATYIYKITHLEPTSCTIQRASIISGENGDFWAIHVNYTIPSSQFCGPHVSFLENTDIDTLYTVNSTIPCFYSTYDLNYASLSNEGASAVDIITMAVAVTICIPFVVFFLRGLVTCLQPLLLPCLVALKAIPNKIAQSGIVLTKYPVETMRKWNRFVPLAQSEEEAFSLESADEKTIPRDSPV</sequence>
<keyword evidence="3" id="KW-1185">Reference proteome</keyword>
<evidence type="ECO:0000313" key="2">
    <source>
        <dbReference type="EMBL" id="KAG2178341.1"/>
    </source>
</evidence>
<protein>
    <submittedName>
        <fullName evidence="2">Uncharacterized protein</fullName>
    </submittedName>
</protein>
<evidence type="ECO:0000313" key="3">
    <source>
        <dbReference type="Proteomes" id="UP000612746"/>
    </source>
</evidence>
<accession>A0A8H7UAG5</accession>
<dbReference type="AlphaFoldDB" id="A0A8H7UAG5"/>